<proteinExistence type="predicted"/>
<sequence length="143" mass="15602">MPSRRAMLTGISLAVTTTLAGCSDFSSAEDFRIGDVNSTTGEVFADLEIKTVSGDLFSSTLIILQFGLTSNGVTPHDVDLFETTGSSENELKVFLESDFPPNEGKETFEFDVEAPSERARYLLRAYKESGSIADELSFVVERI</sequence>
<accession>A0ABD6AX18</accession>
<dbReference type="Proteomes" id="UP001597187">
    <property type="component" value="Unassembled WGS sequence"/>
</dbReference>
<dbReference type="AlphaFoldDB" id="A0ABD6AX18"/>
<organism evidence="1 2">
    <name type="scientific">Halomarina rubra</name>
    <dbReference type="NCBI Taxonomy" id="2071873"/>
    <lineage>
        <taxon>Archaea</taxon>
        <taxon>Methanobacteriati</taxon>
        <taxon>Methanobacteriota</taxon>
        <taxon>Stenosarchaea group</taxon>
        <taxon>Halobacteria</taxon>
        <taxon>Halobacteriales</taxon>
        <taxon>Natronomonadaceae</taxon>
        <taxon>Halomarina</taxon>
    </lineage>
</organism>
<reference evidence="1 2" key="1">
    <citation type="journal article" date="2019" name="Int. J. Syst. Evol. Microbiol.">
        <title>The Global Catalogue of Microorganisms (GCM) 10K type strain sequencing project: providing services to taxonomists for standard genome sequencing and annotation.</title>
        <authorList>
            <consortium name="The Broad Institute Genomics Platform"/>
            <consortium name="The Broad Institute Genome Sequencing Center for Infectious Disease"/>
            <person name="Wu L."/>
            <person name="Ma J."/>
        </authorList>
    </citation>
    <scope>NUCLEOTIDE SEQUENCE [LARGE SCALE GENOMIC DNA]</scope>
    <source>
        <strain evidence="1 2">CGMCC 1.12563</strain>
    </source>
</reference>
<name>A0ABD6AX18_9EURY</name>
<gene>
    <name evidence="1" type="ORF">ACFSBT_14255</name>
</gene>
<comment type="caution">
    <text evidence="1">The sequence shown here is derived from an EMBL/GenBank/DDBJ whole genome shotgun (WGS) entry which is preliminary data.</text>
</comment>
<dbReference type="RefSeq" id="WP_250874394.1">
    <property type="nucleotide sequence ID" value="NZ_JALXFV010000007.1"/>
</dbReference>
<evidence type="ECO:0000313" key="2">
    <source>
        <dbReference type="Proteomes" id="UP001597187"/>
    </source>
</evidence>
<dbReference type="EMBL" id="JBHUDC010000007">
    <property type="protein sequence ID" value="MFD1514440.1"/>
    <property type="molecule type" value="Genomic_DNA"/>
</dbReference>
<evidence type="ECO:0008006" key="3">
    <source>
        <dbReference type="Google" id="ProtNLM"/>
    </source>
</evidence>
<evidence type="ECO:0000313" key="1">
    <source>
        <dbReference type="EMBL" id="MFD1514440.1"/>
    </source>
</evidence>
<dbReference type="PROSITE" id="PS51257">
    <property type="entry name" value="PROKAR_LIPOPROTEIN"/>
    <property type="match status" value="1"/>
</dbReference>
<keyword evidence="2" id="KW-1185">Reference proteome</keyword>
<protein>
    <recommendedName>
        <fullName evidence="3">Secreted protein</fullName>
    </recommendedName>
</protein>